<gene>
    <name evidence="1" type="ORF">ACHHYP_16201</name>
</gene>
<evidence type="ECO:0000313" key="2">
    <source>
        <dbReference type="Proteomes" id="UP000243579"/>
    </source>
</evidence>
<dbReference type="OrthoDB" id="79339at2759"/>
<proteinExistence type="predicted"/>
<dbReference type="AlphaFoldDB" id="A0A1V9Y9D6"/>
<sequence length="168" mass="18974">MLNRSKSKAINLNEQRPVGAWPGVTMLPSGTGTSYLGILFGHRLPAKTQIDALEAKFYLCFRAWAFRARTLQGRRLLVQSVVMSTLRYYTEVVPIPPKRLVRWQAMITNFVLGKKTRPGERYMALVKGSVRHDTDVGLAIPHVATMVPLQRLRRLQLLLAHGHDSDQA</sequence>
<protein>
    <submittedName>
        <fullName evidence="1">Uncharacterized protein</fullName>
    </submittedName>
</protein>
<comment type="caution">
    <text evidence="1">The sequence shown here is derived from an EMBL/GenBank/DDBJ whole genome shotgun (WGS) entry which is preliminary data.</text>
</comment>
<name>A0A1V9Y9D6_ACHHY</name>
<keyword evidence="2" id="KW-1185">Reference proteome</keyword>
<organism evidence="1 2">
    <name type="scientific">Achlya hypogyna</name>
    <name type="common">Oomycete</name>
    <name type="synonym">Protoachlya hypogyna</name>
    <dbReference type="NCBI Taxonomy" id="1202772"/>
    <lineage>
        <taxon>Eukaryota</taxon>
        <taxon>Sar</taxon>
        <taxon>Stramenopiles</taxon>
        <taxon>Oomycota</taxon>
        <taxon>Saprolegniomycetes</taxon>
        <taxon>Saprolegniales</taxon>
        <taxon>Achlyaceae</taxon>
        <taxon>Achlya</taxon>
    </lineage>
</organism>
<dbReference type="EMBL" id="JNBR01002486">
    <property type="protein sequence ID" value="OQR82340.1"/>
    <property type="molecule type" value="Genomic_DNA"/>
</dbReference>
<reference evidence="1 2" key="1">
    <citation type="journal article" date="2014" name="Genome Biol. Evol.">
        <title>The secreted proteins of Achlya hypogyna and Thraustotheca clavata identify the ancestral oomycete secretome and reveal gene acquisitions by horizontal gene transfer.</title>
        <authorList>
            <person name="Misner I."/>
            <person name="Blouin N."/>
            <person name="Leonard G."/>
            <person name="Richards T.A."/>
            <person name="Lane C.E."/>
        </authorList>
    </citation>
    <scope>NUCLEOTIDE SEQUENCE [LARGE SCALE GENOMIC DNA]</scope>
    <source>
        <strain evidence="1 2">ATCC 48635</strain>
    </source>
</reference>
<dbReference type="Proteomes" id="UP000243579">
    <property type="component" value="Unassembled WGS sequence"/>
</dbReference>
<accession>A0A1V9Y9D6</accession>
<evidence type="ECO:0000313" key="1">
    <source>
        <dbReference type="EMBL" id="OQR82340.1"/>
    </source>
</evidence>